<name>A0ABZ0I7D0_9GAMM</name>
<evidence type="ECO:0000313" key="16">
    <source>
        <dbReference type="Proteomes" id="UP001626537"/>
    </source>
</evidence>
<dbReference type="SUPFAM" id="SSF63418">
    <property type="entry name" value="MurE/MurF N-terminal domain"/>
    <property type="match status" value="1"/>
</dbReference>
<dbReference type="InterPro" id="IPR004101">
    <property type="entry name" value="Mur_ligase_C"/>
</dbReference>
<keyword evidence="16" id="KW-1185">Reference proteome</keyword>
<keyword evidence="4 10" id="KW-0547">Nucleotide-binding</keyword>
<dbReference type="InterPro" id="IPR036565">
    <property type="entry name" value="Mur-like_cat_sf"/>
</dbReference>
<dbReference type="RefSeq" id="WP_407349588.1">
    <property type="nucleotide sequence ID" value="NZ_CP136864.1"/>
</dbReference>
<evidence type="ECO:0000256" key="5">
    <source>
        <dbReference type="ARBA" id="ARBA00022840"/>
    </source>
</evidence>
<organism evidence="15 16">
    <name type="scientific">Congregibacter variabilis</name>
    <dbReference type="NCBI Taxonomy" id="3081200"/>
    <lineage>
        <taxon>Bacteria</taxon>
        <taxon>Pseudomonadati</taxon>
        <taxon>Pseudomonadota</taxon>
        <taxon>Gammaproteobacteria</taxon>
        <taxon>Cellvibrionales</taxon>
        <taxon>Halieaceae</taxon>
        <taxon>Congregibacter</taxon>
    </lineage>
</organism>
<evidence type="ECO:0000256" key="2">
    <source>
        <dbReference type="ARBA" id="ARBA00022598"/>
    </source>
</evidence>
<comment type="similarity">
    <text evidence="10">Belongs to the MurCDEF family. MurF subfamily.</text>
</comment>
<feature type="domain" description="Mur ligase central" evidence="14">
    <location>
        <begin position="106"/>
        <end position="297"/>
    </location>
</feature>
<dbReference type="InterPro" id="IPR051046">
    <property type="entry name" value="MurCDEF_CellWall_CoF430Synth"/>
</dbReference>
<dbReference type="PANTHER" id="PTHR43024">
    <property type="entry name" value="UDP-N-ACETYLMURAMOYL-TRIPEPTIDE--D-ALANYL-D-ALANINE LIGASE"/>
    <property type="match status" value="1"/>
</dbReference>
<keyword evidence="2 10" id="KW-0436">Ligase</keyword>
<dbReference type="Gene3D" id="3.40.1390.10">
    <property type="entry name" value="MurE/MurF, N-terminal domain"/>
    <property type="match status" value="1"/>
</dbReference>
<evidence type="ECO:0000259" key="13">
    <source>
        <dbReference type="Pfam" id="PF02875"/>
    </source>
</evidence>
<keyword evidence="9 10" id="KW-0961">Cell wall biogenesis/degradation</keyword>
<dbReference type="InterPro" id="IPR005863">
    <property type="entry name" value="UDP-N-AcMur_synth"/>
</dbReference>
<feature type="domain" description="Mur ligase N-terminal catalytic" evidence="12">
    <location>
        <begin position="25"/>
        <end position="73"/>
    </location>
</feature>
<evidence type="ECO:0000256" key="4">
    <source>
        <dbReference type="ARBA" id="ARBA00022741"/>
    </source>
</evidence>
<keyword evidence="8 10" id="KW-0131">Cell cycle</keyword>
<evidence type="ECO:0000259" key="14">
    <source>
        <dbReference type="Pfam" id="PF08245"/>
    </source>
</evidence>
<accession>A0ABZ0I7D0</accession>
<evidence type="ECO:0000256" key="11">
    <source>
        <dbReference type="RuleBase" id="RU004136"/>
    </source>
</evidence>
<dbReference type="Pfam" id="PF01225">
    <property type="entry name" value="Mur_ligase"/>
    <property type="match status" value="1"/>
</dbReference>
<dbReference type="InterPro" id="IPR000713">
    <property type="entry name" value="Mur_ligase_N"/>
</dbReference>
<dbReference type="InterPro" id="IPR035911">
    <property type="entry name" value="MurE/MurF_N"/>
</dbReference>
<sequence>MMSALTLAVIAERLGAAFNGAPLQFSGVAIDSRQVCPGDLFVALPGDRVDGHDFIDAAIAQGAIAVLVERPVKASVPCLLVSSCLKALSEIGRASRDFSSSVVVAITGSCGKTTVKNLCRSIFSEAGPTVATAGNYNNEIGVPLTLARLQDETRYAIVEMGATRRGDIAHLCALARPSITTVLNAMEAHLEGFGTVADVADIKAEIYDGLGASGTAILNLDQAWVPLWQGRIARSGAKTLSYSLDDRSADLFVSDLRDHGLQGSAFTLHFSGESRELELALPGRHSVANALAAAALATASGLELDQIVAGLTKAQAEPGRLQSESLGGDKTLIDDSYNANPGSVRAAISLLAATPGSSLLILGEMLELGAESAEHHAQMGELARLQGVTHFVGVGEAVRPAVEAFGSGAQWYGSREALKPQLGELLDANDTILVKGSRGAAMESVLSALRDLASEVSPC</sequence>
<keyword evidence="6 10" id="KW-0133">Cell shape</keyword>
<gene>
    <name evidence="10 15" type="primary">murF</name>
    <name evidence="15" type="ORF">R0135_07235</name>
</gene>
<evidence type="ECO:0000256" key="9">
    <source>
        <dbReference type="ARBA" id="ARBA00023316"/>
    </source>
</evidence>
<dbReference type="EC" id="6.3.2.10" evidence="10 11"/>
<evidence type="ECO:0000256" key="3">
    <source>
        <dbReference type="ARBA" id="ARBA00022618"/>
    </source>
</evidence>
<dbReference type="Pfam" id="PF08245">
    <property type="entry name" value="Mur_ligase_M"/>
    <property type="match status" value="1"/>
</dbReference>
<evidence type="ECO:0000256" key="6">
    <source>
        <dbReference type="ARBA" id="ARBA00022960"/>
    </source>
</evidence>
<comment type="subcellular location">
    <subcellularLocation>
        <location evidence="10 11">Cytoplasm</location>
    </subcellularLocation>
</comment>
<dbReference type="NCBIfam" id="TIGR01143">
    <property type="entry name" value="murF"/>
    <property type="match status" value="1"/>
</dbReference>
<evidence type="ECO:0000256" key="1">
    <source>
        <dbReference type="ARBA" id="ARBA00022490"/>
    </source>
</evidence>
<dbReference type="SUPFAM" id="SSF53244">
    <property type="entry name" value="MurD-like peptide ligases, peptide-binding domain"/>
    <property type="match status" value="1"/>
</dbReference>
<comment type="function">
    <text evidence="10 11">Involved in cell wall formation. Catalyzes the final step in the synthesis of UDP-N-acetylmuramoyl-pentapeptide, the precursor of murein.</text>
</comment>
<protein>
    <recommendedName>
        <fullName evidence="10 11">UDP-N-acetylmuramoyl-tripeptide--D-alanyl-D-alanine ligase</fullName>
        <ecNumber evidence="10 11">6.3.2.10</ecNumber>
    </recommendedName>
    <alternativeName>
        <fullName evidence="10">D-alanyl-D-alanine-adding enzyme</fullName>
    </alternativeName>
</protein>
<evidence type="ECO:0000256" key="7">
    <source>
        <dbReference type="ARBA" id="ARBA00022984"/>
    </source>
</evidence>
<dbReference type="InterPro" id="IPR013221">
    <property type="entry name" value="Mur_ligase_cen"/>
</dbReference>
<keyword evidence="7 10" id="KW-0573">Peptidoglycan synthesis</keyword>
<dbReference type="Proteomes" id="UP001626537">
    <property type="component" value="Chromosome"/>
</dbReference>
<keyword evidence="1 10" id="KW-0963">Cytoplasm</keyword>
<comment type="catalytic activity">
    <reaction evidence="10 11">
        <text>D-alanyl-D-alanine + UDP-N-acetyl-alpha-D-muramoyl-L-alanyl-gamma-D-glutamyl-meso-2,6-diaminopimelate + ATP = UDP-N-acetyl-alpha-D-muramoyl-L-alanyl-gamma-D-glutamyl-meso-2,6-diaminopimeloyl-D-alanyl-D-alanine + ADP + phosphate + H(+)</text>
        <dbReference type="Rhea" id="RHEA:28374"/>
        <dbReference type="ChEBI" id="CHEBI:15378"/>
        <dbReference type="ChEBI" id="CHEBI:30616"/>
        <dbReference type="ChEBI" id="CHEBI:43474"/>
        <dbReference type="ChEBI" id="CHEBI:57822"/>
        <dbReference type="ChEBI" id="CHEBI:61386"/>
        <dbReference type="ChEBI" id="CHEBI:83905"/>
        <dbReference type="ChEBI" id="CHEBI:456216"/>
        <dbReference type="EC" id="6.3.2.10"/>
    </reaction>
</comment>
<evidence type="ECO:0000256" key="8">
    <source>
        <dbReference type="ARBA" id="ARBA00023306"/>
    </source>
</evidence>
<dbReference type="Gene3D" id="3.40.1190.10">
    <property type="entry name" value="Mur-like, catalytic domain"/>
    <property type="match status" value="1"/>
</dbReference>
<evidence type="ECO:0000313" key="15">
    <source>
        <dbReference type="EMBL" id="WOJ94956.1"/>
    </source>
</evidence>
<keyword evidence="5 10" id="KW-0067">ATP-binding</keyword>
<dbReference type="GO" id="GO:0047480">
    <property type="term" value="F:UDP-N-acetylmuramoyl-tripeptide-D-alanyl-D-alanine ligase activity"/>
    <property type="evidence" value="ECO:0007669"/>
    <property type="project" value="UniProtKB-EC"/>
</dbReference>
<proteinExistence type="inferred from homology"/>
<dbReference type="PANTHER" id="PTHR43024:SF1">
    <property type="entry name" value="UDP-N-ACETYLMURAMOYL-TRIPEPTIDE--D-ALANYL-D-ALANINE LIGASE"/>
    <property type="match status" value="1"/>
</dbReference>
<dbReference type="Gene3D" id="3.90.190.20">
    <property type="entry name" value="Mur ligase, C-terminal domain"/>
    <property type="match status" value="1"/>
</dbReference>
<keyword evidence="3 10" id="KW-0132">Cell division</keyword>
<comment type="pathway">
    <text evidence="10 11">Cell wall biogenesis; peptidoglycan biosynthesis.</text>
</comment>
<feature type="binding site" evidence="10">
    <location>
        <begin position="108"/>
        <end position="114"/>
    </location>
    <ligand>
        <name>ATP</name>
        <dbReference type="ChEBI" id="CHEBI:30616"/>
    </ligand>
</feature>
<dbReference type="InterPro" id="IPR036615">
    <property type="entry name" value="Mur_ligase_C_dom_sf"/>
</dbReference>
<feature type="domain" description="Mur ligase C-terminal" evidence="13">
    <location>
        <begin position="320"/>
        <end position="438"/>
    </location>
</feature>
<dbReference type="SUPFAM" id="SSF53623">
    <property type="entry name" value="MurD-like peptide ligases, catalytic domain"/>
    <property type="match status" value="1"/>
</dbReference>
<reference evidence="15 16" key="1">
    <citation type="submission" date="2023-10" db="EMBL/GenBank/DDBJ databases">
        <title>Two novel species belonging to the OM43/NOR5 clade.</title>
        <authorList>
            <person name="Park M."/>
        </authorList>
    </citation>
    <scope>NUCLEOTIDE SEQUENCE [LARGE SCALE GENOMIC DNA]</scope>
    <source>
        <strain evidence="15 16">IMCC43200</strain>
    </source>
</reference>
<dbReference type="HAMAP" id="MF_02019">
    <property type="entry name" value="MurF"/>
    <property type="match status" value="1"/>
</dbReference>
<evidence type="ECO:0000256" key="10">
    <source>
        <dbReference type="HAMAP-Rule" id="MF_02019"/>
    </source>
</evidence>
<dbReference type="Pfam" id="PF02875">
    <property type="entry name" value="Mur_ligase_C"/>
    <property type="match status" value="1"/>
</dbReference>
<dbReference type="EMBL" id="CP136864">
    <property type="protein sequence ID" value="WOJ94956.1"/>
    <property type="molecule type" value="Genomic_DNA"/>
</dbReference>
<evidence type="ECO:0000259" key="12">
    <source>
        <dbReference type="Pfam" id="PF01225"/>
    </source>
</evidence>